<dbReference type="Pfam" id="PF14223">
    <property type="entry name" value="Retrotran_gag_2"/>
    <property type="match status" value="1"/>
</dbReference>
<reference evidence="1" key="1">
    <citation type="journal article" date="2022" name="Int. J. Mol. Sci.">
        <title>Draft Genome of Tanacetum Coccineum: Genomic Comparison of Closely Related Tanacetum-Family Plants.</title>
        <authorList>
            <person name="Yamashiro T."/>
            <person name="Shiraishi A."/>
            <person name="Nakayama K."/>
            <person name="Satake H."/>
        </authorList>
    </citation>
    <scope>NUCLEOTIDE SEQUENCE</scope>
</reference>
<comment type="caution">
    <text evidence="1">The sequence shown here is derived from an EMBL/GenBank/DDBJ whole genome shotgun (WGS) entry which is preliminary data.</text>
</comment>
<sequence length="303" mass="34651">MDHFVPLFTLSTFPLILLHKPQNQWSHADRRLANQDKRLKSILISCLPNDVMKSVIKCTTAKAIWTDLILAHEGPSETKDTKIEALRLKFNAFKTLEGERVKGTFNRLKCLLNDLENNGISISQAELNATFDSDSDIEEDQRSSSEFLADLNAEFHERSLLANQRRFYKRSGRGKSEKGLVAESFEWDEESVSSDDEGVTTFKALMAITDEELSVGRADARSGQLVKITMKKVQKLLSITNSDERRHVLDYTHVDLHYVEDQRKNLLSKFNSLKQEFSSCMSELTYLKNTKAQNIPFKMRSPN</sequence>
<keyword evidence="2" id="KW-1185">Reference proteome</keyword>
<name>A0ABQ5I0C1_9ASTR</name>
<protein>
    <submittedName>
        <fullName evidence="1">Uncharacterized protein</fullName>
    </submittedName>
</protein>
<dbReference type="EMBL" id="BQNB010020167">
    <property type="protein sequence ID" value="GJT93045.1"/>
    <property type="molecule type" value="Genomic_DNA"/>
</dbReference>
<organism evidence="1 2">
    <name type="scientific">Tanacetum coccineum</name>
    <dbReference type="NCBI Taxonomy" id="301880"/>
    <lineage>
        <taxon>Eukaryota</taxon>
        <taxon>Viridiplantae</taxon>
        <taxon>Streptophyta</taxon>
        <taxon>Embryophyta</taxon>
        <taxon>Tracheophyta</taxon>
        <taxon>Spermatophyta</taxon>
        <taxon>Magnoliopsida</taxon>
        <taxon>eudicotyledons</taxon>
        <taxon>Gunneridae</taxon>
        <taxon>Pentapetalae</taxon>
        <taxon>asterids</taxon>
        <taxon>campanulids</taxon>
        <taxon>Asterales</taxon>
        <taxon>Asteraceae</taxon>
        <taxon>Asteroideae</taxon>
        <taxon>Anthemideae</taxon>
        <taxon>Anthemidinae</taxon>
        <taxon>Tanacetum</taxon>
    </lineage>
</organism>
<gene>
    <name evidence="1" type="ORF">Tco_1081890</name>
</gene>
<evidence type="ECO:0000313" key="2">
    <source>
        <dbReference type="Proteomes" id="UP001151760"/>
    </source>
</evidence>
<proteinExistence type="predicted"/>
<accession>A0ABQ5I0C1</accession>
<evidence type="ECO:0000313" key="1">
    <source>
        <dbReference type="EMBL" id="GJT93045.1"/>
    </source>
</evidence>
<reference evidence="1" key="2">
    <citation type="submission" date="2022-01" db="EMBL/GenBank/DDBJ databases">
        <authorList>
            <person name="Yamashiro T."/>
            <person name="Shiraishi A."/>
            <person name="Satake H."/>
            <person name="Nakayama K."/>
        </authorList>
    </citation>
    <scope>NUCLEOTIDE SEQUENCE</scope>
</reference>
<dbReference type="Proteomes" id="UP001151760">
    <property type="component" value="Unassembled WGS sequence"/>
</dbReference>